<accession>A0A2H1X390</accession>
<dbReference type="EMBL" id="ODYU01013058">
    <property type="protein sequence ID" value="SOQ59718.1"/>
    <property type="molecule type" value="Genomic_DNA"/>
</dbReference>
<proteinExistence type="predicted"/>
<dbReference type="AlphaFoldDB" id="A0A2H1X390"/>
<organism evidence="1">
    <name type="scientific">Spodoptera frugiperda</name>
    <name type="common">Fall armyworm</name>
    <dbReference type="NCBI Taxonomy" id="7108"/>
    <lineage>
        <taxon>Eukaryota</taxon>
        <taxon>Metazoa</taxon>
        <taxon>Ecdysozoa</taxon>
        <taxon>Arthropoda</taxon>
        <taxon>Hexapoda</taxon>
        <taxon>Insecta</taxon>
        <taxon>Pterygota</taxon>
        <taxon>Neoptera</taxon>
        <taxon>Endopterygota</taxon>
        <taxon>Lepidoptera</taxon>
        <taxon>Glossata</taxon>
        <taxon>Ditrysia</taxon>
        <taxon>Noctuoidea</taxon>
        <taxon>Noctuidae</taxon>
        <taxon>Amphipyrinae</taxon>
        <taxon>Spodoptera</taxon>
    </lineage>
</organism>
<protein>
    <submittedName>
        <fullName evidence="1">SFRICE_022777</fullName>
    </submittedName>
</protein>
<gene>
    <name evidence="1" type="ORF">SFRICE_022777</name>
</gene>
<evidence type="ECO:0000313" key="1">
    <source>
        <dbReference type="EMBL" id="SOQ59718.1"/>
    </source>
</evidence>
<sequence length="126" mass="13737">MLRCCLSVWLPPIIFIDTHSIALVETNSAFFNGGKSSKDFSHPAHFLRTAFFVTGKSSNDFSRMGEARGSVRLLLTKNHPVPTPACRAGAPSVLTKDFVENALVSVTTDCSDAATVQTQRLYSRCV</sequence>
<reference evidence="1" key="1">
    <citation type="submission" date="2016-07" db="EMBL/GenBank/DDBJ databases">
        <authorList>
            <person name="Bretaudeau A."/>
        </authorList>
    </citation>
    <scope>NUCLEOTIDE SEQUENCE</scope>
    <source>
        <strain evidence="1">Rice</strain>
        <tissue evidence="1">Whole body</tissue>
    </source>
</reference>
<name>A0A2H1X390_SPOFR</name>